<dbReference type="EMBL" id="SHKM01000003">
    <property type="protein sequence ID" value="RZT75687.1"/>
    <property type="molecule type" value="Genomic_DNA"/>
</dbReference>
<protein>
    <recommendedName>
        <fullName evidence="4">Cytochrome c556</fullName>
    </recommendedName>
</protein>
<keyword evidence="1" id="KW-0732">Signal</keyword>
<dbReference type="Proteomes" id="UP000292136">
    <property type="component" value="Unassembled WGS sequence"/>
</dbReference>
<keyword evidence="3" id="KW-1185">Reference proteome</keyword>
<evidence type="ECO:0000313" key="3">
    <source>
        <dbReference type="Proteomes" id="UP000292136"/>
    </source>
</evidence>
<dbReference type="InterPro" id="IPR010980">
    <property type="entry name" value="Cyt_c/b562"/>
</dbReference>
<evidence type="ECO:0000256" key="1">
    <source>
        <dbReference type="SAM" id="SignalP"/>
    </source>
</evidence>
<evidence type="ECO:0008006" key="4">
    <source>
        <dbReference type="Google" id="ProtNLM"/>
    </source>
</evidence>
<comment type="caution">
    <text evidence="2">The sequence shown here is derived from an EMBL/GenBank/DDBJ whole genome shotgun (WGS) entry which is preliminary data.</text>
</comment>
<dbReference type="RefSeq" id="WP_130460017.1">
    <property type="nucleotide sequence ID" value="NZ_SHKM01000003.1"/>
</dbReference>
<sequence>MQLRPSALVLLLAALAGGPAAAHDHDAGSGSDQRQVIRLTPAEKHFLLSEMRGFVAITQKIISAATANDMAAVAEAARVGGLKAHQKDFANPDSLVHGIRKKAPQAFFPLGRETHINFDRIAELATELKDRDVVLNTLADNLNNCIACHSAYRVEEAH</sequence>
<evidence type="ECO:0000313" key="2">
    <source>
        <dbReference type="EMBL" id="RZT75687.1"/>
    </source>
</evidence>
<feature type="signal peptide" evidence="1">
    <location>
        <begin position="1"/>
        <end position="22"/>
    </location>
</feature>
<organism evidence="2 3">
    <name type="scientific">Azospira oryzae</name>
    <dbReference type="NCBI Taxonomy" id="146939"/>
    <lineage>
        <taxon>Bacteria</taxon>
        <taxon>Pseudomonadati</taxon>
        <taxon>Pseudomonadota</taxon>
        <taxon>Betaproteobacteria</taxon>
        <taxon>Rhodocyclales</taxon>
        <taxon>Rhodocyclaceae</taxon>
        <taxon>Azospira</taxon>
    </lineage>
</organism>
<name>A0ABY0ILC5_9RHOO</name>
<gene>
    <name evidence="2" type="ORF">EV678_2873</name>
</gene>
<dbReference type="SUPFAM" id="SSF47175">
    <property type="entry name" value="Cytochromes"/>
    <property type="match status" value="1"/>
</dbReference>
<accession>A0ABY0ILC5</accession>
<feature type="chain" id="PRO_5046406204" description="Cytochrome c556" evidence="1">
    <location>
        <begin position="23"/>
        <end position="158"/>
    </location>
</feature>
<proteinExistence type="predicted"/>
<reference evidence="2 3" key="1">
    <citation type="submission" date="2019-02" db="EMBL/GenBank/DDBJ databases">
        <title>Genomic Encyclopedia of Type Strains, Phase IV (KMG-IV): sequencing the most valuable type-strain genomes for metagenomic binning, comparative biology and taxonomic classification.</title>
        <authorList>
            <person name="Goeker M."/>
        </authorList>
    </citation>
    <scope>NUCLEOTIDE SEQUENCE [LARGE SCALE GENOMIC DNA]</scope>
    <source>
        <strain evidence="2 3">DSM 21223</strain>
    </source>
</reference>